<keyword evidence="1" id="KW-0812">Transmembrane</keyword>
<sequence>MEYSATFSIQKKSIVVAAFARWSGSMLKTAGIVSIGLPPRTFLMGTNSCNPLTYGTDGPSRSMDFEGLATSKGRFWPTFEEAVLCFFVLLASSSYSKTSMSSSSLRKHLEDVPSPATTEVTEVDVFSFPDWCPAFAPLAACFELTWMVQELSVGIRNSRWLVCRLKAQTSQSLLLVFVCLILLHHWWYFLCSQINLGQSV</sequence>
<keyword evidence="3" id="KW-1185">Reference proteome</keyword>
<feature type="transmembrane region" description="Helical" evidence="1">
    <location>
        <begin position="173"/>
        <end position="190"/>
    </location>
</feature>
<reference evidence="3" key="1">
    <citation type="submission" date="2024-07" db="EMBL/GenBank/DDBJ databases">
        <title>Two chromosome-level genome assemblies of Korean endemic species Abeliophyllum distichum and Forsythia ovata (Oleaceae).</title>
        <authorList>
            <person name="Jang H."/>
        </authorList>
    </citation>
    <scope>NUCLEOTIDE SEQUENCE [LARGE SCALE GENOMIC DNA]</scope>
</reference>
<keyword evidence="1" id="KW-1133">Transmembrane helix</keyword>
<evidence type="ECO:0000313" key="3">
    <source>
        <dbReference type="Proteomes" id="UP001604277"/>
    </source>
</evidence>
<dbReference type="EMBL" id="JBFOLJ010000011">
    <property type="protein sequence ID" value="KAL2494077.1"/>
    <property type="molecule type" value="Genomic_DNA"/>
</dbReference>
<accession>A0ABD1S2L2</accession>
<gene>
    <name evidence="2" type="ORF">Fot_37834</name>
</gene>
<name>A0ABD1S2L2_9LAMI</name>
<comment type="caution">
    <text evidence="2">The sequence shown here is derived from an EMBL/GenBank/DDBJ whole genome shotgun (WGS) entry which is preliminary data.</text>
</comment>
<keyword evidence="1" id="KW-0472">Membrane</keyword>
<evidence type="ECO:0000256" key="1">
    <source>
        <dbReference type="SAM" id="Phobius"/>
    </source>
</evidence>
<organism evidence="2 3">
    <name type="scientific">Forsythia ovata</name>
    <dbReference type="NCBI Taxonomy" id="205694"/>
    <lineage>
        <taxon>Eukaryota</taxon>
        <taxon>Viridiplantae</taxon>
        <taxon>Streptophyta</taxon>
        <taxon>Embryophyta</taxon>
        <taxon>Tracheophyta</taxon>
        <taxon>Spermatophyta</taxon>
        <taxon>Magnoliopsida</taxon>
        <taxon>eudicotyledons</taxon>
        <taxon>Gunneridae</taxon>
        <taxon>Pentapetalae</taxon>
        <taxon>asterids</taxon>
        <taxon>lamiids</taxon>
        <taxon>Lamiales</taxon>
        <taxon>Oleaceae</taxon>
        <taxon>Forsythieae</taxon>
        <taxon>Forsythia</taxon>
    </lineage>
</organism>
<dbReference type="Proteomes" id="UP001604277">
    <property type="component" value="Unassembled WGS sequence"/>
</dbReference>
<protein>
    <submittedName>
        <fullName evidence="2">Uncharacterized protein</fullName>
    </submittedName>
</protein>
<evidence type="ECO:0000313" key="2">
    <source>
        <dbReference type="EMBL" id="KAL2494077.1"/>
    </source>
</evidence>
<proteinExistence type="predicted"/>
<dbReference type="AlphaFoldDB" id="A0ABD1S2L2"/>